<dbReference type="Proteomes" id="UP000438429">
    <property type="component" value="Unassembled WGS sequence"/>
</dbReference>
<accession>A0A6A4TEC1</accession>
<comment type="caution">
    <text evidence="1">The sequence shown here is derived from an EMBL/GenBank/DDBJ whole genome shotgun (WGS) entry which is preliminary data.</text>
</comment>
<proteinExistence type="predicted"/>
<gene>
    <name evidence="1" type="ORF">F2P81_003481</name>
</gene>
<reference evidence="1 2" key="1">
    <citation type="submission" date="2019-06" db="EMBL/GenBank/DDBJ databases">
        <title>Draft genomes of female and male turbot (Scophthalmus maximus).</title>
        <authorList>
            <person name="Xu H."/>
            <person name="Xu X.-W."/>
            <person name="Shao C."/>
            <person name="Chen S."/>
        </authorList>
    </citation>
    <scope>NUCLEOTIDE SEQUENCE [LARGE SCALE GENOMIC DNA]</scope>
    <source>
        <strain evidence="1">Ysfricsl-2016a</strain>
        <tissue evidence="1">Blood</tissue>
    </source>
</reference>
<dbReference type="EMBL" id="VEVO01000003">
    <property type="protein sequence ID" value="KAF0044323.1"/>
    <property type="molecule type" value="Genomic_DNA"/>
</dbReference>
<dbReference type="AlphaFoldDB" id="A0A6A4TEC1"/>
<protein>
    <submittedName>
        <fullName evidence="1">Uncharacterized protein</fullName>
    </submittedName>
</protein>
<organism evidence="1 2">
    <name type="scientific">Scophthalmus maximus</name>
    <name type="common">Turbot</name>
    <name type="synonym">Psetta maxima</name>
    <dbReference type="NCBI Taxonomy" id="52904"/>
    <lineage>
        <taxon>Eukaryota</taxon>
        <taxon>Metazoa</taxon>
        <taxon>Chordata</taxon>
        <taxon>Craniata</taxon>
        <taxon>Vertebrata</taxon>
        <taxon>Euteleostomi</taxon>
        <taxon>Actinopterygii</taxon>
        <taxon>Neopterygii</taxon>
        <taxon>Teleostei</taxon>
        <taxon>Neoteleostei</taxon>
        <taxon>Acanthomorphata</taxon>
        <taxon>Carangaria</taxon>
        <taxon>Pleuronectiformes</taxon>
        <taxon>Pleuronectoidei</taxon>
        <taxon>Scophthalmidae</taxon>
        <taxon>Scophthalmus</taxon>
    </lineage>
</organism>
<evidence type="ECO:0000313" key="2">
    <source>
        <dbReference type="Proteomes" id="UP000438429"/>
    </source>
</evidence>
<name>A0A6A4TEC1_SCOMX</name>
<sequence length="103" mass="11399">MRGQLISGNNTWPLCVSHTVKLSELLAKMVTVYNLTRRNITEPLTICNTYDENLPAASCAVQRRQVTSLANVTCCSGITLLTDLSRAERSAAQRYPSLPNEPF</sequence>
<evidence type="ECO:0000313" key="1">
    <source>
        <dbReference type="EMBL" id="KAF0044323.1"/>
    </source>
</evidence>